<dbReference type="AlphaFoldDB" id="A0A426ZNG2"/>
<evidence type="ECO:0000313" key="2">
    <source>
        <dbReference type="Proteomes" id="UP000287651"/>
    </source>
</evidence>
<organism evidence="1 2">
    <name type="scientific">Ensete ventricosum</name>
    <name type="common">Abyssinian banana</name>
    <name type="synonym">Musa ensete</name>
    <dbReference type="NCBI Taxonomy" id="4639"/>
    <lineage>
        <taxon>Eukaryota</taxon>
        <taxon>Viridiplantae</taxon>
        <taxon>Streptophyta</taxon>
        <taxon>Embryophyta</taxon>
        <taxon>Tracheophyta</taxon>
        <taxon>Spermatophyta</taxon>
        <taxon>Magnoliopsida</taxon>
        <taxon>Liliopsida</taxon>
        <taxon>Zingiberales</taxon>
        <taxon>Musaceae</taxon>
        <taxon>Ensete</taxon>
    </lineage>
</organism>
<protein>
    <submittedName>
        <fullName evidence="1">Uncharacterized protein</fullName>
    </submittedName>
</protein>
<dbReference type="Proteomes" id="UP000287651">
    <property type="component" value="Unassembled WGS sequence"/>
</dbReference>
<accession>A0A426ZNG2</accession>
<sequence length="137" mass="13413">MKGSTGITMVVHEVTAGSELLHRKSIGYTCSCCGGAVLAIVASQNVACALLTIRTVSPGAEDLLCCALPSASGSPSAASPASQSCHHCSFALASASPSGNTNPISVIVLLALSTVMAGFGSEGVGGSSAGRKLLPPP</sequence>
<dbReference type="EMBL" id="AMZH03005780">
    <property type="protein sequence ID" value="RRT65527.1"/>
    <property type="molecule type" value="Genomic_DNA"/>
</dbReference>
<reference evidence="1 2" key="1">
    <citation type="journal article" date="2014" name="Agronomy (Basel)">
        <title>A Draft Genome Sequence for Ensete ventricosum, the Drought-Tolerant Tree Against Hunger.</title>
        <authorList>
            <person name="Harrison J."/>
            <person name="Moore K.A."/>
            <person name="Paszkiewicz K."/>
            <person name="Jones T."/>
            <person name="Grant M."/>
            <person name="Ambacheew D."/>
            <person name="Muzemil S."/>
            <person name="Studholme D.J."/>
        </authorList>
    </citation>
    <scope>NUCLEOTIDE SEQUENCE [LARGE SCALE GENOMIC DNA]</scope>
</reference>
<proteinExistence type="predicted"/>
<comment type="caution">
    <text evidence="1">The sequence shown here is derived from an EMBL/GenBank/DDBJ whole genome shotgun (WGS) entry which is preliminary data.</text>
</comment>
<name>A0A426ZNG2_ENSVE</name>
<gene>
    <name evidence="1" type="ORF">B296_00014674</name>
</gene>
<evidence type="ECO:0000313" key="1">
    <source>
        <dbReference type="EMBL" id="RRT65527.1"/>
    </source>
</evidence>